<dbReference type="Pfam" id="PF13649">
    <property type="entry name" value="Methyltransf_25"/>
    <property type="match status" value="1"/>
</dbReference>
<keyword evidence="1 4" id="KW-0489">Methyltransferase</keyword>
<reference evidence="5" key="1">
    <citation type="submission" date="2018-07" db="EMBL/GenBank/DDBJ databases">
        <title>Genomic and Epidemiologic Investigation of an Indolent Hospital Outbreak.</title>
        <authorList>
            <person name="Johnson R.C."/>
            <person name="Deming C."/>
            <person name="Conlan S."/>
            <person name="Zellmer C.J."/>
            <person name="Michelin A.V."/>
            <person name="Lee-Lin S.-Q."/>
            <person name="Thomas P.J."/>
            <person name="Park M."/>
            <person name="Weingarten R.A."/>
            <person name="Less J."/>
            <person name="Dekker J.P."/>
            <person name="Frank K.M."/>
            <person name="Musser K.A."/>
            <person name="Mcquiston J.R."/>
            <person name="Henderson D.K."/>
            <person name="Lau A.F."/>
            <person name="Palmore T.N."/>
            <person name="Segre J.A."/>
        </authorList>
    </citation>
    <scope>NUCLEOTIDE SEQUENCE [LARGE SCALE GENOMIC DNA]</scope>
    <source>
        <strain evidence="5">SK-CDC1_0717</strain>
    </source>
</reference>
<name>A0A430G8Z3_9SPHN</name>
<dbReference type="InterPro" id="IPR041698">
    <property type="entry name" value="Methyltransf_25"/>
</dbReference>
<dbReference type="PANTHER" id="PTHR43861:SF1">
    <property type="entry name" value="TRANS-ACONITATE 2-METHYLTRANSFERASE"/>
    <property type="match status" value="1"/>
</dbReference>
<proteinExistence type="predicted"/>
<dbReference type="AlphaFoldDB" id="A0A430G8Z3"/>
<dbReference type="EMBL" id="QQYZ01000001">
    <property type="protein sequence ID" value="RSY90554.1"/>
    <property type="molecule type" value="Genomic_DNA"/>
</dbReference>
<sequence length="209" mass="23584">MKGARTWRTNDVPDRIAELYQRHAHAFDASRRRSFPERLWLDRFIRHLPKNGELLDLGCGGGEPVARCLVDRGFHLTGVDIAPTMIHLARTRFPRHRWIEADMRKFGAESSAYDGIIAWSSLFHLDVEWQEKLISRIAVWLRRGGVALFNTGPARGVAIGELEGEELFHASLAPTEYRALFASCGLAVIAHRIEDPECGGMTVWLVGKV</sequence>
<dbReference type="CDD" id="cd02440">
    <property type="entry name" value="AdoMet_MTases"/>
    <property type="match status" value="1"/>
</dbReference>
<accession>A0A430G8Z3</accession>
<dbReference type="GO" id="GO:0008168">
    <property type="term" value="F:methyltransferase activity"/>
    <property type="evidence" value="ECO:0007669"/>
    <property type="project" value="UniProtKB-KW"/>
</dbReference>
<dbReference type="Gene3D" id="3.40.50.150">
    <property type="entry name" value="Vaccinia Virus protein VP39"/>
    <property type="match status" value="1"/>
</dbReference>
<comment type="caution">
    <text evidence="4">The sequence shown here is derived from an EMBL/GenBank/DDBJ whole genome shotgun (WGS) entry which is preliminary data.</text>
</comment>
<gene>
    <name evidence="4" type="ORF">DAH66_00800</name>
</gene>
<evidence type="ECO:0000259" key="3">
    <source>
        <dbReference type="Pfam" id="PF13649"/>
    </source>
</evidence>
<organism evidence="4 5">
    <name type="scientific">Sphingomonas koreensis</name>
    <dbReference type="NCBI Taxonomy" id="93064"/>
    <lineage>
        <taxon>Bacteria</taxon>
        <taxon>Pseudomonadati</taxon>
        <taxon>Pseudomonadota</taxon>
        <taxon>Alphaproteobacteria</taxon>
        <taxon>Sphingomonadales</taxon>
        <taxon>Sphingomonadaceae</taxon>
        <taxon>Sphingomonas</taxon>
    </lineage>
</organism>
<protein>
    <submittedName>
        <fullName evidence="4">Class I SAM-dependent methyltransferase</fullName>
    </submittedName>
</protein>
<evidence type="ECO:0000313" key="5">
    <source>
        <dbReference type="Proteomes" id="UP000287746"/>
    </source>
</evidence>
<dbReference type="SUPFAM" id="SSF53335">
    <property type="entry name" value="S-adenosyl-L-methionine-dependent methyltransferases"/>
    <property type="match status" value="1"/>
</dbReference>
<feature type="domain" description="Methyltransferase" evidence="3">
    <location>
        <begin position="55"/>
        <end position="145"/>
    </location>
</feature>
<keyword evidence="2 4" id="KW-0808">Transferase</keyword>
<evidence type="ECO:0000256" key="2">
    <source>
        <dbReference type="ARBA" id="ARBA00022679"/>
    </source>
</evidence>
<evidence type="ECO:0000313" key="4">
    <source>
        <dbReference type="EMBL" id="RSY90554.1"/>
    </source>
</evidence>
<dbReference type="PANTHER" id="PTHR43861">
    <property type="entry name" value="TRANS-ACONITATE 2-METHYLTRANSFERASE-RELATED"/>
    <property type="match status" value="1"/>
</dbReference>
<evidence type="ECO:0000256" key="1">
    <source>
        <dbReference type="ARBA" id="ARBA00022603"/>
    </source>
</evidence>
<dbReference type="Proteomes" id="UP000287746">
    <property type="component" value="Unassembled WGS sequence"/>
</dbReference>
<dbReference type="InterPro" id="IPR029063">
    <property type="entry name" value="SAM-dependent_MTases_sf"/>
</dbReference>
<dbReference type="GO" id="GO:0032259">
    <property type="term" value="P:methylation"/>
    <property type="evidence" value="ECO:0007669"/>
    <property type="project" value="UniProtKB-KW"/>
</dbReference>